<dbReference type="eggNOG" id="COG1666">
    <property type="taxonomic scope" value="Bacteria"/>
</dbReference>
<accession>A0A0A1ZKD4</accession>
<dbReference type="InterPro" id="IPR036183">
    <property type="entry name" value="YajQ-like_sf"/>
</dbReference>
<dbReference type="Gene3D" id="3.30.70.990">
    <property type="entry name" value="YajQ-like, domain 2"/>
    <property type="match status" value="1"/>
</dbReference>
<comment type="function">
    <text evidence="3">Nucleotide-binding protein.</text>
</comment>
<dbReference type="Gene3D" id="3.30.70.860">
    <property type="match status" value="1"/>
</dbReference>
<comment type="similarity">
    <text evidence="2 3">Belongs to the YajQ family.</text>
</comment>
<comment type="caution">
    <text evidence="4">The sequence shown here is derived from an EMBL/GenBank/DDBJ whole genome shotgun (WGS) entry which is preliminary data.</text>
</comment>
<dbReference type="OrthoDB" id="9801447at2"/>
<reference evidence="5" key="1">
    <citation type="journal article" date="2014" name="Sci. Data">
        <title>Genomes of diverse isolates of the marine cyanobacterium Prochlorococcus.</title>
        <authorList>
            <person name="Biller S."/>
            <person name="Berube P."/>
            <person name="Thompson J."/>
            <person name="Kelly L."/>
            <person name="Roggensack S."/>
            <person name="Awad L."/>
            <person name="Roache-Johnson K."/>
            <person name="Ding H."/>
            <person name="Giovannoni S.J."/>
            <person name="Moore L.R."/>
            <person name="Chisholm S.W."/>
        </authorList>
    </citation>
    <scope>NUCLEOTIDE SEQUENCE [LARGE SCALE GENOMIC DNA]</scope>
    <source>
        <strain evidence="5">GP2</strain>
    </source>
</reference>
<dbReference type="STRING" id="59925.EU91_0654"/>
<protein>
    <recommendedName>
        <fullName evidence="3">Nucleotide-binding protein EU91_0654</fullName>
    </recommendedName>
</protein>
<dbReference type="GO" id="GO:0000166">
    <property type="term" value="F:nucleotide binding"/>
    <property type="evidence" value="ECO:0007669"/>
    <property type="project" value="UniProtKB-UniRule"/>
</dbReference>
<dbReference type="InterPro" id="IPR007551">
    <property type="entry name" value="YajQ/Smlt4090-like"/>
</dbReference>
<dbReference type="EMBL" id="JNAH01000003">
    <property type="protein sequence ID" value="KGF88719.1"/>
    <property type="molecule type" value="Genomic_DNA"/>
</dbReference>
<dbReference type="InterPro" id="IPR035571">
    <property type="entry name" value="UPF0234-like_C"/>
</dbReference>
<gene>
    <name evidence="4" type="ORF">EU91_0654</name>
</gene>
<evidence type="ECO:0000256" key="2">
    <source>
        <dbReference type="ARBA" id="ARBA00093450"/>
    </source>
</evidence>
<dbReference type="AlphaFoldDB" id="A0A0A1ZKD4"/>
<dbReference type="PANTHER" id="PTHR30476:SF0">
    <property type="entry name" value="UPF0234 PROTEIN YAJQ"/>
    <property type="match status" value="1"/>
</dbReference>
<proteinExistence type="inferred from homology"/>
<dbReference type="CDD" id="cd11740">
    <property type="entry name" value="YajQ_like"/>
    <property type="match status" value="1"/>
</dbReference>
<dbReference type="RefSeq" id="WP_032524182.1">
    <property type="nucleotide sequence ID" value="NZ_CP138934.1"/>
</dbReference>
<sequence length="165" mass="18802">MAESFSFDVVSNFDRQELVNALDQVKREISQRYDLKGTDTVVDLDKENIFITTNSELTLNAVQDIIRQKAIKRNLSLKIFDYGEIETVSGNRVKQTILLKEGIKQEIAKKISKDIRGQIKKINVSINGETLRVSSKSKNDLQLAIKLVSEFEESLNIPLKANNFR</sequence>
<dbReference type="NCBIfam" id="NF003819">
    <property type="entry name" value="PRK05412.1"/>
    <property type="match status" value="1"/>
</dbReference>
<evidence type="ECO:0000256" key="1">
    <source>
        <dbReference type="ARBA" id="ARBA00022741"/>
    </source>
</evidence>
<keyword evidence="1 3" id="KW-0547">Nucleotide-binding</keyword>
<dbReference type="HAMAP" id="MF_00632">
    <property type="entry name" value="UPF0234"/>
    <property type="match status" value="1"/>
</dbReference>
<evidence type="ECO:0000313" key="4">
    <source>
        <dbReference type="EMBL" id="KGF88719.1"/>
    </source>
</evidence>
<organism evidence="4 5">
    <name type="scientific">Prochlorococcus marinus str. GP2</name>
    <dbReference type="NCBI Taxonomy" id="59925"/>
    <lineage>
        <taxon>Bacteria</taxon>
        <taxon>Bacillati</taxon>
        <taxon>Cyanobacteriota</taxon>
        <taxon>Cyanophyceae</taxon>
        <taxon>Synechococcales</taxon>
        <taxon>Prochlorococcaceae</taxon>
        <taxon>Prochlorococcus</taxon>
    </lineage>
</organism>
<evidence type="ECO:0000313" key="5">
    <source>
        <dbReference type="Proteomes" id="UP000030598"/>
    </source>
</evidence>
<dbReference type="GO" id="GO:0005829">
    <property type="term" value="C:cytosol"/>
    <property type="evidence" value="ECO:0007669"/>
    <property type="project" value="TreeGrafter"/>
</dbReference>
<dbReference type="Proteomes" id="UP000030598">
    <property type="component" value="Unassembled WGS sequence"/>
</dbReference>
<name>A0A0A1ZKD4_PROMR</name>
<evidence type="ECO:0000256" key="3">
    <source>
        <dbReference type="HAMAP-Rule" id="MF_00632"/>
    </source>
</evidence>
<dbReference type="SUPFAM" id="SSF89963">
    <property type="entry name" value="YajQ-like"/>
    <property type="match status" value="2"/>
</dbReference>
<dbReference type="PANTHER" id="PTHR30476">
    <property type="entry name" value="UPF0234 PROTEIN YAJQ"/>
    <property type="match status" value="1"/>
</dbReference>
<dbReference type="Pfam" id="PF04461">
    <property type="entry name" value="YajQ"/>
    <property type="match status" value="1"/>
</dbReference>
<dbReference type="InterPro" id="IPR035570">
    <property type="entry name" value="UPF0234_N"/>
</dbReference>